<organism evidence="2 3">
    <name type="scientific">Vibrio galatheae</name>
    <dbReference type="NCBI Taxonomy" id="579748"/>
    <lineage>
        <taxon>Bacteria</taxon>
        <taxon>Pseudomonadati</taxon>
        <taxon>Pseudomonadota</taxon>
        <taxon>Gammaproteobacteria</taxon>
        <taxon>Vibrionales</taxon>
        <taxon>Vibrionaceae</taxon>
        <taxon>Vibrio</taxon>
    </lineage>
</organism>
<evidence type="ECO:0000313" key="3">
    <source>
        <dbReference type="Proteomes" id="UP000033673"/>
    </source>
</evidence>
<keyword evidence="1" id="KW-0812">Transmembrane</keyword>
<feature type="transmembrane region" description="Helical" evidence="1">
    <location>
        <begin position="7"/>
        <end position="32"/>
    </location>
</feature>
<name>A0A0F4NP17_9VIBR</name>
<dbReference type="Proteomes" id="UP000033673">
    <property type="component" value="Unassembled WGS sequence"/>
</dbReference>
<dbReference type="STRING" id="579748.TW81_03325"/>
<accession>A0A0F4NP17</accession>
<comment type="caution">
    <text evidence="2">The sequence shown here is derived from an EMBL/GenBank/DDBJ whole genome shotgun (WGS) entry which is preliminary data.</text>
</comment>
<protein>
    <submittedName>
        <fullName evidence="2">Membrane protein</fullName>
    </submittedName>
</protein>
<dbReference type="PATRIC" id="fig|579748.3.peg.691"/>
<keyword evidence="1" id="KW-1133">Transmembrane helix</keyword>
<keyword evidence="1" id="KW-0472">Membrane</keyword>
<evidence type="ECO:0000256" key="1">
    <source>
        <dbReference type="SAM" id="Phobius"/>
    </source>
</evidence>
<evidence type="ECO:0000313" key="2">
    <source>
        <dbReference type="EMBL" id="KJY84573.1"/>
    </source>
</evidence>
<gene>
    <name evidence="2" type="ORF">TW81_03325</name>
</gene>
<dbReference type="AlphaFoldDB" id="A0A0F4NP17"/>
<keyword evidence="3" id="KW-1185">Reference proteome</keyword>
<reference evidence="2 3" key="1">
    <citation type="journal article" date="2015" name="BMC Genomics">
        <title>Genome mining reveals unlocked bioactive potential of marine Gram-negative bacteria.</title>
        <authorList>
            <person name="Machado H."/>
            <person name="Sonnenschein E.C."/>
            <person name="Melchiorsen J."/>
            <person name="Gram L."/>
        </authorList>
    </citation>
    <scope>NUCLEOTIDE SEQUENCE [LARGE SCALE GENOMIC DNA]</scope>
    <source>
        <strain evidence="2 3">S2757</strain>
    </source>
</reference>
<sequence length="41" mass="4721">MFILYRLIKLAIICVVFFTLYDLIAFGEIAWLGRLITSLGL</sequence>
<dbReference type="EMBL" id="JXXV01000007">
    <property type="protein sequence ID" value="KJY84573.1"/>
    <property type="molecule type" value="Genomic_DNA"/>
</dbReference>
<proteinExistence type="predicted"/>